<evidence type="ECO:0000313" key="11">
    <source>
        <dbReference type="EMBL" id="VDC98588.1"/>
    </source>
</evidence>
<dbReference type="Pfam" id="PF07333">
    <property type="entry name" value="SLR1-BP"/>
    <property type="match status" value="1"/>
</dbReference>
<keyword evidence="4" id="KW-0929">Antimicrobial</keyword>
<feature type="chain" id="PRO_5039861669" evidence="9">
    <location>
        <begin position="26"/>
        <end position="84"/>
    </location>
</feature>
<keyword evidence="6 9" id="KW-0732">Signal</keyword>
<dbReference type="PANTHER" id="PTHR33830">
    <property type="entry name" value="DEFENSIN-LIKE PROTEIN 184-RELATED"/>
    <property type="match status" value="1"/>
</dbReference>
<keyword evidence="7" id="KW-0611">Plant defense</keyword>
<evidence type="ECO:0000256" key="2">
    <source>
        <dbReference type="ARBA" id="ARBA00006722"/>
    </source>
</evidence>
<dbReference type="GO" id="GO:0050832">
    <property type="term" value="P:defense response to fungus"/>
    <property type="evidence" value="ECO:0007669"/>
    <property type="project" value="UniProtKB-KW"/>
</dbReference>
<evidence type="ECO:0000256" key="8">
    <source>
        <dbReference type="ARBA" id="ARBA00023157"/>
    </source>
</evidence>
<evidence type="ECO:0000256" key="4">
    <source>
        <dbReference type="ARBA" id="ARBA00022529"/>
    </source>
</evidence>
<dbReference type="EMBL" id="LS974623">
    <property type="protein sequence ID" value="CAG7902437.1"/>
    <property type="molecule type" value="Genomic_DNA"/>
</dbReference>
<keyword evidence="8" id="KW-1015">Disulfide bond</keyword>
<gene>
    <name evidence="11" type="ORF">BRAA07T29602Z</name>
    <name evidence="10" type="ORF">BRAPAZ1V2_A07P20810.2</name>
</gene>
<evidence type="ECO:0000256" key="9">
    <source>
        <dbReference type="SAM" id="SignalP"/>
    </source>
</evidence>
<protein>
    <submittedName>
        <fullName evidence="10">Uncharacterized protein</fullName>
    </submittedName>
</protein>
<evidence type="ECO:0000313" key="10">
    <source>
        <dbReference type="EMBL" id="CAG7902437.1"/>
    </source>
</evidence>
<evidence type="ECO:0000256" key="7">
    <source>
        <dbReference type="ARBA" id="ARBA00022821"/>
    </source>
</evidence>
<evidence type="ECO:0000256" key="1">
    <source>
        <dbReference type="ARBA" id="ARBA00004613"/>
    </source>
</evidence>
<accession>A0A3P6BS54</accession>
<comment type="similarity">
    <text evidence="2">Belongs to the DEFL family.</text>
</comment>
<organism evidence="11">
    <name type="scientific">Brassica campestris</name>
    <name type="common">Field mustard</name>
    <dbReference type="NCBI Taxonomy" id="3711"/>
    <lineage>
        <taxon>Eukaryota</taxon>
        <taxon>Viridiplantae</taxon>
        <taxon>Streptophyta</taxon>
        <taxon>Embryophyta</taxon>
        <taxon>Tracheophyta</taxon>
        <taxon>Spermatophyta</taxon>
        <taxon>Magnoliopsida</taxon>
        <taxon>eudicotyledons</taxon>
        <taxon>Gunneridae</taxon>
        <taxon>Pentapetalae</taxon>
        <taxon>rosids</taxon>
        <taxon>malvids</taxon>
        <taxon>Brassicales</taxon>
        <taxon>Brassicaceae</taxon>
        <taxon>Brassiceae</taxon>
        <taxon>Brassica</taxon>
    </lineage>
</organism>
<keyword evidence="3" id="KW-0964">Secreted</keyword>
<proteinExistence type="inferred from homology"/>
<evidence type="ECO:0000256" key="3">
    <source>
        <dbReference type="ARBA" id="ARBA00022525"/>
    </source>
</evidence>
<comment type="subcellular location">
    <subcellularLocation>
        <location evidence="1">Secreted</location>
    </subcellularLocation>
</comment>
<dbReference type="Proteomes" id="UP000694005">
    <property type="component" value="Chromosome A07"/>
</dbReference>
<reference evidence="11" key="1">
    <citation type="submission" date="2018-11" db="EMBL/GenBank/DDBJ databases">
        <authorList>
            <consortium name="Genoscope - CEA"/>
            <person name="William W."/>
        </authorList>
    </citation>
    <scope>NUCLEOTIDE SEQUENCE</scope>
</reference>
<dbReference type="Gramene" id="A07p20810.2_BraZ1">
    <property type="protein sequence ID" value="A07p20810.2_BraZ1.CDS"/>
    <property type="gene ID" value="A07g20810.2_BraZ1"/>
</dbReference>
<dbReference type="AlphaFoldDB" id="A0A3P6BS54"/>
<dbReference type="EMBL" id="LR031574">
    <property type="protein sequence ID" value="VDC98588.1"/>
    <property type="molecule type" value="Genomic_DNA"/>
</dbReference>
<dbReference type="GO" id="GO:0031640">
    <property type="term" value="P:killing of cells of another organism"/>
    <property type="evidence" value="ECO:0007669"/>
    <property type="project" value="UniProtKB-KW"/>
</dbReference>
<dbReference type="GO" id="GO:0005576">
    <property type="term" value="C:extracellular region"/>
    <property type="evidence" value="ECO:0007669"/>
    <property type="project" value="UniProtKB-SubCell"/>
</dbReference>
<keyword evidence="5" id="KW-0295">Fungicide</keyword>
<feature type="signal peptide" evidence="9">
    <location>
        <begin position="1"/>
        <end position="25"/>
    </location>
</feature>
<dbReference type="PANTHER" id="PTHR33830:SF10">
    <property type="entry name" value="DEFENSIN-LIKE PROTEIN 122-RELATED"/>
    <property type="match status" value="1"/>
</dbReference>
<sequence length="84" mass="9535">MTKAIILAMFMVILVLGMVTKETQGEQLCLDYIVGEESCQPLVCLFQCALKWKWLHETGECANVRDKTKDRIKDKACVCTFNCS</sequence>
<dbReference type="InterPro" id="IPR010851">
    <property type="entry name" value="DEFL"/>
</dbReference>
<evidence type="ECO:0000256" key="5">
    <source>
        <dbReference type="ARBA" id="ARBA00022577"/>
    </source>
</evidence>
<evidence type="ECO:0000256" key="6">
    <source>
        <dbReference type="ARBA" id="ARBA00022729"/>
    </source>
</evidence>
<name>A0A3P6BS54_BRACM</name>